<dbReference type="Pfam" id="PF00685">
    <property type="entry name" value="Sulfotransfer_1"/>
    <property type="match status" value="1"/>
</dbReference>
<accession>A0A0H5DH89</accession>
<dbReference type="AlphaFoldDB" id="A0A0H5DH89"/>
<organism evidence="4 5">
    <name type="scientific">Phaeobacter italicus</name>
    <dbReference type="NCBI Taxonomy" id="481446"/>
    <lineage>
        <taxon>Bacteria</taxon>
        <taxon>Pseudomonadati</taxon>
        <taxon>Pseudomonadota</taxon>
        <taxon>Alphaproteobacteria</taxon>
        <taxon>Rhodobacterales</taxon>
        <taxon>Roseobacteraceae</taxon>
        <taxon>Phaeobacter</taxon>
    </lineage>
</organism>
<dbReference type="Gene3D" id="3.40.50.300">
    <property type="entry name" value="P-loop containing nucleotide triphosphate hydrolases"/>
    <property type="match status" value="1"/>
</dbReference>
<evidence type="ECO:0000259" key="3">
    <source>
        <dbReference type="Pfam" id="PF00685"/>
    </source>
</evidence>
<reference evidence="5" key="1">
    <citation type="submission" date="2015-05" db="EMBL/GenBank/DDBJ databases">
        <authorList>
            <person name="Rodrigo-Torres Lidia"/>
            <person name="Arahal R.David."/>
        </authorList>
    </citation>
    <scope>NUCLEOTIDE SEQUENCE [LARGE SCALE GENOMIC DNA]</scope>
    <source>
        <strain evidence="5">CECT 7321</strain>
    </source>
</reference>
<dbReference type="InterPro" id="IPR000863">
    <property type="entry name" value="Sulfotransferase_dom"/>
</dbReference>
<keyword evidence="5" id="KW-1185">Reference proteome</keyword>
<dbReference type="EC" id="2.8.2.-" evidence="4"/>
<comment type="similarity">
    <text evidence="1">Belongs to the sulfotransferase 1 family.</text>
</comment>
<gene>
    <name evidence="4" type="ORF">NIT7321_01678</name>
</gene>
<keyword evidence="2 4" id="KW-0808">Transferase</keyword>
<dbReference type="SUPFAM" id="SSF52540">
    <property type="entry name" value="P-loop containing nucleoside triphosphate hydrolases"/>
    <property type="match status" value="1"/>
</dbReference>
<evidence type="ECO:0000313" key="4">
    <source>
        <dbReference type="EMBL" id="CRL10830.1"/>
    </source>
</evidence>
<evidence type="ECO:0000256" key="1">
    <source>
        <dbReference type="ARBA" id="ARBA00005771"/>
    </source>
</evidence>
<dbReference type="STRING" id="481446.NIT7645_03265"/>
<evidence type="ECO:0000256" key="2">
    <source>
        <dbReference type="ARBA" id="ARBA00022679"/>
    </source>
</evidence>
<protein>
    <submittedName>
        <fullName evidence="4">Glycolipid sulfotransferase</fullName>
        <ecNumber evidence="4">2.8.2.-</ecNumber>
    </submittedName>
</protein>
<name>A0A0H5DH89_9RHOB</name>
<dbReference type="Proteomes" id="UP000043764">
    <property type="component" value="Unassembled WGS sequence"/>
</dbReference>
<feature type="domain" description="Sulfotransferase" evidence="3">
    <location>
        <begin position="45"/>
        <end position="285"/>
    </location>
</feature>
<evidence type="ECO:0000313" key="5">
    <source>
        <dbReference type="Proteomes" id="UP000043764"/>
    </source>
</evidence>
<sequence>MWLALWLFLWSDFRMMRPASPPSRRYGGKIADPSRWQSFEPRAGDVVVSSPPKSGTTWTQGILALLMSGDPGVDAALSRKAPWLDVTSAEQDALVAGLNAQPGRRQVKTHTPLDGIPYWPDLRYITVFRHPIDVHFSFRNHVANMREPVLSDIFPPDPREGFAIFLEGDHRDGASLVSIVDHFHSAIARRHAPNHLSLHYADMMRDIAWAVGHIADHLSIAHPPAVMSDLIAAARFDNMKANADRFALSAGEGFWRKDRGFFHSASSQKWRGILSEADMTAYRKRMSTLLRPAEQRWLENGGGLLAEVFAGGDTQPS</sequence>
<dbReference type="EMBL" id="CVRL01000016">
    <property type="protein sequence ID" value="CRL10830.1"/>
    <property type="molecule type" value="Genomic_DNA"/>
</dbReference>
<dbReference type="PANTHER" id="PTHR11783">
    <property type="entry name" value="SULFOTRANSFERASE SULT"/>
    <property type="match status" value="1"/>
</dbReference>
<dbReference type="GO" id="GO:0008146">
    <property type="term" value="F:sulfotransferase activity"/>
    <property type="evidence" value="ECO:0007669"/>
    <property type="project" value="InterPro"/>
</dbReference>
<dbReference type="InterPro" id="IPR027417">
    <property type="entry name" value="P-loop_NTPase"/>
</dbReference>
<proteinExistence type="inferred from homology"/>